<dbReference type="SUPFAM" id="SSF53098">
    <property type="entry name" value="Ribonuclease H-like"/>
    <property type="match status" value="1"/>
</dbReference>
<accession>A0A5J5URV3</accession>
<dbReference type="GO" id="GO:0015074">
    <property type="term" value="P:DNA integration"/>
    <property type="evidence" value="ECO:0007669"/>
    <property type="project" value="InterPro"/>
</dbReference>
<reference evidence="3" key="1">
    <citation type="journal article" date="2020" name="Nat. Genet.">
        <title>Genomic diversifications of five Gossypium allopolyploid species and their impact on cotton improvement.</title>
        <authorList>
            <person name="Chen Z.J."/>
            <person name="Sreedasyam A."/>
            <person name="Ando A."/>
            <person name="Song Q."/>
            <person name="De Santiago L.M."/>
            <person name="Hulse-Kemp A.M."/>
            <person name="Ding M."/>
            <person name="Ye W."/>
            <person name="Kirkbride R.C."/>
            <person name="Jenkins J."/>
            <person name="Plott C."/>
            <person name="Lovell J."/>
            <person name="Lin Y.M."/>
            <person name="Vaughn R."/>
            <person name="Liu B."/>
            <person name="Simpson S."/>
            <person name="Scheffler B.E."/>
            <person name="Wen L."/>
            <person name="Saski C.A."/>
            <person name="Grover C.E."/>
            <person name="Hu G."/>
            <person name="Conover J.L."/>
            <person name="Carlson J.W."/>
            <person name="Shu S."/>
            <person name="Boston L.B."/>
            <person name="Williams M."/>
            <person name="Peterson D.G."/>
            <person name="McGee K."/>
            <person name="Jones D.C."/>
            <person name="Wendel J.F."/>
            <person name="Stelly D.M."/>
            <person name="Grimwood J."/>
            <person name="Schmutz J."/>
        </authorList>
    </citation>
    <scope>NUCLEOTIDE SEQUENCE [LARGE SCALE GENOMIC DNA]</scope>
    <source>
        <strain evidence="3">cv. 3-79</strain>
    </source>
</reference>
<evidence type="ECO:0000313" key="2">
    <source>
        <dbReference type="EMBL" id="KAB2070143.1"/>
    </source>
</evidence>
<evidence type="ECO:0000259" key="1">
    <source>
        <dbReference type="PROSITE" id="PS50994"/>
    </source>
</evidence>
<dbReference type="InterPro" id="IPR001584">
    <property type="entry name" value="Integrase_cat-core"/>
</dbReference>
<proteinExistence type="predicted"/>
<keyword evidence="3" id="KW-1185">Reference proteome</keyword>
<dbReference type="InterPro" id="IPR036397">
    <property type="entry name" value="RNaseH_sf"/>
</dbReference>
<dbReference type="OrthoDB" id="115950at2759"/>
<gene>
    <name evidence="2" type="ORF">ES319_A08G136900v1</name>
</gene>
<dbReference type="GO" id="GO:0003676">
    <property type="term" value="F:nucleic acid binding"/>
    <property type="evidence" value="ECO:0007669"/>
    <property type="project" value="InterPro"/>
</dbReference>
<sequence>MDFLLGLPLSLRKKDAIRVVIDRLKKLAHFIPVRTDFSFDKLDELYISEVVRLHGVPISIISNRDPRFTLRFWKKLQDALGTKLHFSTSFHPQTAGQFERVIQILKDMLRCCILKFEGMWEKYLPLIEFAYNNSFQSSIKMELYEALYSRKYRTPLCYTELSENKIHGVDLIRETKEKVKVIRDSLKAASN</sequence>
<feature type="domain" description="Integrase catalytic" evidence="1">
    <location>
        <begin position="1"/>
        <end position="163"/>
    </location>
</feature>
<dbReference type="Proteomes" id="UP000327439">
    <property type="component" value="Chromosome A08"/>
</dbReference>
<protein>
    <recommendedName>
        <fullName evidence="1">Integrase catalytic domain-containing protein</fullName>
    </recommendedName>
</protein>
<evidence type="ECO:0000313" key="3">
    <source>
        <dbReference type="Proteomes" id="UP000327439"/>
    </source>
</evidence>
<dbReference type="PROSITE" id="PS50994">
    <property type="entry name" value="INTEGRASE"/>
    <property type="match status" value="1"/>
</dbReference>
<dbReference type="InterPro" id="IPR012337">
    <property type="entry name" value="RNaseH-like_sf"/>
</dbReference>
<dbReference type="PANTHER" id="PTHR45835">
    <property type="entry name" value="YALI0A06105P"/>
    <property type="match status" value="1"/>
</dbReference>
<name>A0A5J5URV3_GOSBA</name>
<dbReference type="EMBL" id="CM018209">
    <property type="protein sequence ID" value="KAB2070143.1"/>
    <property type="molecule type" value="Genomic_DNA"/>
</dbReference>
<dbReference type="PANTHER" id="PTHR45835:SF99">
    <property type="entry name" value="CHROMO DOMAIN-CONTAINING PROTEIN-RELATED"/>
    <property type="match status" value="1"/>
</dbReference>
<dbReference type="Gene3D" id="3.30.420.10">
    <property type="entry name" value="Ribonuclease H-like superfamily/Ribonuclease H"/>
    <property type="match status" value="1"/>
</dbReference>
<dbReference type="AlphaFoldDB" id="A0A5J5URV3"/>
<organism evidence="2 3">
    <name type="scientific">Gossypium barbadense</name>
    <name type="common">Sea Island cotton</name>
    <name type="synonym">Hibiscus barbadensis</name>
    <dbReference type="NCBI Taxonomy" id="3634"/>
    <lineage>
        <taxon>Eukaryota</taxon>
        <taxon>Viridiplantae</taxon>
        <taxon>Streptophyta</taxon>
        <taxon>Embryophyta</taxon>
        <taxon>Tracheophyta</taxon>
        <taxon>Spermatophyta</taxon>
        <taxon>Magnoliopsida</taxon>
        <taxon>eudicotyledons</taxon>
        <taxon>Gunneridae</taxon>
        <taxon>Pentapetalae</taxon>
        <taxon>rosids</taxon>
        <taxon>malvids</taxon>
        <taxon>Malvales</taxon>
        <taxon>Malvaceae</taxon>
        <taxon>Malvoideae</taxon>
        <taxon>Gossypium</taxon>
    </lineage>
</organism>